<reference evidence="1" key="2">
    <citation type="journal article" date="2014" name="ISME J.">
        <title>Microbial stratification in low pH oxic and suboxic macroscopic growths along an acid mine drainage.</title>
        <authorList>
            <person name="Mendez-Garcia C."/>
            <person name="Mesa V."/>
            <person name="Sprenger R.R."/>
            <person name="Richter M."/>
            <person name="Diez M.S."/>
            <person name="Solano J."/>
            <person name="Bargiela R."/>
            <person name="Golyshina O.V."/>
            <person name="Manteca A."/>
            <person name="Ramos J.L."/>
            <person name="Gallego J.R."/>
            <person name="Llorente I."/>
            <person name="Martins Dos Santos V.A."/>
            <person name="Jensen O.N."/>
            <person name="Pelaez A.I."/>
            <person name="Sanchez J."/>
            <person name="Ferrer M."/>
        </authorList>
    </citation>
    <scope>NUCLEOTIDE SEQUENCE</scope>
</reference>
<comment type="caution">
    <text evidence="1">The sequence shown here is derived from an EMBL/GenBank/DDBJ whole genome shotgun (WGS) entry which is preliminary data.</text>
</comment>
<organism evidence="1">
    <name type="scientific">mine drainage metagenome</name>
    <dbReference type="NCBI Taxonomy" id="410659"/>
    <lineage>
        <taxon>unclassified sequences</taxon>
        <taxon>metagenomes</taxon>
        <taxon>ecological metagenomes</taxon>
    </lineage>
</organism>
<accession>T1BYH2</accession>
<dbReference type="Gene3D" id="3.40.50.12780">
    <property type="entry name" value="N-terminal domain of ligase-like"/>
    <property type="match status" value="1"/>
</dbReference>
<dbReference type="SUPFAM" id="SSF56801">
    <property type="entry name" value="Acetyl-CoA synthetase-like"/>
    <property type="match status" value="1"/>
</dbReference>
<dbReference type="AlphaFoldDB" id="T1BYH2"/>
<sequence length="41" mass="4314">MHPTRGSIGKPLAGREVRVAEDGEILVRGPMLAAGTWRNGG</sequence>
<evidence type="ECO:0000313" key="1">
    <source>
        <dbReference type="EMBL" id="EQD78241.1"/>
    </source>
</evidence>
<feature type="non-terminal residue" evidence="1">
    <location>
        <position position="41"/>
    </location>
</feature>
<dbReference type="EMBL" id="AUZY01000610">
    <property type="protein sequence ID" value="EQD78241.1"/>
    <property type="molecule type" value="Genomic_DNA"/>
</dbReference>
<reference evidence="1" key="1">
    <citation type="submission" date="2013-08" db="EMBL/GenBank/DDBJ databases">
        <authorList>
            <person name="Mendez C."/>
            <person name="Richter M."/>
            <person name="Ferrer M."/>
            <person name="Sanchez J."/>
        </authorList>
    </citation>
    <scope>NUCLEOTIDE SEQUENCE</scope>
</reference>
<dbReference type="InterPro" id="IPR042099">
    <property type="entry name" value="ANL_N_sf"/>
</dbReference>
<proteinExistence type="predicted"/>
<protein>
    <submittedName>
        <fullName evidence="1">Uncharacterized protein</fullName>
    </submittedName>
</protein>
<name>T1BYH2_9ZZZZ</name>
<gene>
    <name evidence="1" type="ORF">B1B_00832</name>
</gene>